<dbReference type="InterPro" id="IPR001509">
    <property type="entry name" value="Epimerase_deHydtase"/>
</dbReference>
<reference evidence="2 3" key="1">
    <citation type="submission" date="2023-01" db="EMBL/GenBank/DDBJ databases">
        <title>Minimal conservation of predation-associated metabolite biosynthetic gene clusters underscores biosynthetic potential of Myxococcota including descriptions for ten novel species: Archangium lansinium sp. nov., Myxococcus landrumus sp. nov., Nannocystis bai.</title>
        <authorList>
            <person name="Ahearne A."/>
            <person name="Stevens C."/>
            <person name="Dowd S."/>
        </authorList>
    </citation>
    <scope>NUCLEOTIDE SEQUENCE [LARGE SCALE GENOMIC DNA]</scope>
    <source>
        <strain evidence="2 3">WIWO2</strain>
    </source>
</reference>
<proteinExistence type="predicted"/>
<dbReference type="EMBL" id="JAQNDK010000005">
    <property type="protein sequence ID" value="MDC0684766.1"/>
    <property type="molecule type" value="Genomic_DNA"/>
</dbReference>
<gene>
    <name evidence="2" type="ORF">POL72_44025</name>
</gene>
<comment type="caution">
    <text evidence="2">The sequence shown here is derived from an EMBL/GenBank/DDBJ whole genome shotgun (WGS) entry which is preliminary data.</text>
</comment>
<evidence type="ECO:0000313" key="2">
    <source>
        <dbReference type="EMBL" id="MDC0684766.1"/>
    </source>
</evidence>
<dbReference type="InterPro" id="IPR036291">
    <property type="entry name" value="NAD(P)-bd_dom_sf"/>
</dbReference>
<dbReference type="Proteomes" id="UP001217485">
    <property type="component" value="Unassembled WGS sequence"/>
</dbReference>
<keyword evidence="3" id="KW-1185">Reference proteome</keyword>
<dbReference type="InterPro" id="IPR051783">
    <property type="entry name" value="NAD(P)-dependent_oxidoreduct"/>
</dbReference>
<dbReference type="Gene3D" id="3.40.50.720">
    <property type="entry name" value="NAD(P)-binding Rossmann-like Domain"/>
    <property type="match status" value="1"/>
</dbReference>
<feature type="domain" description="NAD-dependent epimerase/dehydratase" evidence="1">
    <location>
        <begin position="3"/>
        <end position="227"/>
    </location>
</feature>
<protein>
    <submittedName>
        <fullName evidence="2">SDR family NAD(P)-dependent oxidoreductase</fullName>
    </submittedName>
</protein>
<evidence type="ECO:0000259" key="1">
    <source>
        <dbReference type="Pfam" id="PF01370"/>
    </source>
</evidence>
<dbReference type="SUPFAM" id="SSF51735">
    <property type="entry name" value="NAD(P)-binding Rossmann-fold domains"/>
    <property type="match status" value="1"/>
</dbReference>
<dbReference type="PANTHER" id="PTHR48079">
    <property type="entry name" value="PROTEIN YEEZ"/>
    <property type="match status" value="1"/>
</dbReference>
<organism evidence="2 3">
    <name type="scientific">Sorangium atrum</name>
    <dbReference type="NCBI Taxonomy" id="2995308"/>
    <lineage>
        <taxon>Bacteria</taxon>
        <taxon>Pseudomonadati</taxon>
        <taxon>Myxococcota</taxon>
        <taxon>Polyangia</taxon>
        <taxon>Polyangiales</taxon>
        <taxon>Polyangiaceae</taxon>
        <taxon>Sorangium</taxon>
    </lineage>
</organism>
<name>A0ABT5CE96_9BACT</name>
<accession>A0ABT5CE96</accession>
<dbReference type="RefSeq" id="WP_272102887.1">
    <property type="nucleotide sequence ID" value="NZ_JAQNDK010000005.1"/>
</dbReference>
<sequence>MRVLVTGASGFLGSHVAEQLAQQGHSVVALVRRSSDTRFLSSLRGVELAYGAVEDAESVRRAVVGPPGVDAIVHSAGLVKARDEAEFFRVNVDGTRNLLDAAKAAPAGAIRRFVFVSSLAAIGPSLDGRPIAADAPPAPVTRYGRSKLEAERLVLAEKGALPVVVVRPPMIYGPRDQESFAFFQSVARRFLPMLGDGRNTLSVIYASDAAAACIRAIESDVPSGRAYFIDDGSVYVWRDMLADVEAALGARALVRVGVPFSLMRGAALASEGLGRLTGKAVMLTRDKLNELSASHWVCDASDARRELGWAPAVNWAEGTRRAVAWYREHGWL</sequence>
<dbReference type="PANTHER" id="PTHR48079:SF6">
    <property type="entry name" value="NAD(P)-BINDING DOMAIN-CONTAINING PROTEIN-RELATED"/>
    <property type="match status" value="1"/>
</dbReference>
<dbReference type="Pfam" id="PF01370">
    <property type="entry name" value="Epimerase"/>
    <property type="match status" value="1"/>
</dbReference>
<evidence type="ECO:0000313" key="3">
    <source>
        <dbReference type="Proteomes" id="UP001217485"/>
    </source>
</evidence>